<proteinExistence type="predicted"/>
<gene>
    <name evidence="1" type="ORF">CMUST_03390</name>
</gene>
<evidence type="ECO:0000313" key="2">
    <source>
        <dbReference type="Proteomes" id="UP000035199"/>
    </source>
</evidence>
<reference evidence="1 2" key="1">
    <citation type="journal article" date="2015" name="Genome Announc.">
        <title>Complete Genome Sequence of the Type Strain Corynebacterium mustelae DSM 45274, Isolated from Various Tissues of a Male Ferret with Lethal Sepsis.</title>
        <authorList>
            <person name="Ruckert C."/>
            <person name="Eimer J."/>
            <person name="Winkler A."/>
            <person name="Tauch A."/>
        </authorList>
    </citation>
    <scope>NUCLEOTIDE SEQUENCE [LARGE SCALE GENOMIC DNA]</scope>
    <source>
        <strain evidence="1 2">DSM 45274</strain>
    </source>
</reference>
<sequence length="151" mass="17321">MAWFTNTDEPQPVTLARIEKVFKDNDFSYDNRGDHLATGVNGFFLRVEIINDALLYFGFRFFNVPLPKEKLPDTESWVQNRNLYGTIGTCGVGIDDDGDVYVDSDHVFFIAKGATDEQLSLYCQTGIEAQLEHLEDFVEKFEIERPLPEEE</sequence>
<organism evidence="1 2">
    <name type="scientific">Corynebacterium mustelae</name>
    <dbReference type="NCBI Taxonomy" id="571915"/>
    <lineage>
        <taxon>Bacteria</taxon>
        <taxon>Bacillati</taxon>
        <taxon>Actinomycetota</taxon>
        <taxon>Actinomycetes</taxon>
        <taxon>Mycobacteriales</taxon>
        <taxon>Corynebacteriaceae</taxon>
        <taxon>Corynebacterium</taxon>
    </lineage>
</organism>
<dbReference type="Proteomes" id="UP000035199">
    <property type="component" value="Chromosome"/>
</dbReference>
<protein>
    <submittedName>
        <fullName evidence="1">Putative bacterial sensory transduction regulator</fullName>
    </submittedName>
</protein>
<dbReference type="RefSeq" id="WP_047261322.1">
    <property type="nucleotide sequence ID" value="NZ_CP011542.1"/>
</dbReference>
<dbReference type="PATRIC" id="fig|571915.4.peg.720"/>
<reference evidence="2" key="2">
    <citation type="submission" date="2015-05" db="EMBL/GenBank/DDBJ databases">
        <title>Complete genome sequence of Corynebacterium mustelae DSM 45274, isolated from various tissues of a male ferret with lethal sepsis.</title>
        <authorList>
            <person name="Ruckert C."/>
            <person name="Albersmeier A."/>
            <person name="Winkler A."/>
            <person name="Tauch A."/>
        </authorList>
    </citation>
    <scope>NUCLEOTIDE SEQUENCE [LARGE SCALE GENOMIC DNA]</scope>
    <source>
        <strain evidence="2">DSM 45274</strain>
    </source>
</reference>
<name>A0A0G3H1N0_9CORY</name>
<dbReference type="AlphaFoldDB" id="A0A0G3H1N0"/>
<keyword evidence="2" id="KW-1185">Reference proteome</keyword>
<dbReference type="InterPro" id="IPR019660">
    <property type="entry name" value="Put_sensory_transdc_reg_YbjN"/>
</dbReference>
<dbReference type="STRING" id="571915.CMUST_03390"/>
<accession>A0A0G3H1N0</accession>
<dbReference type="KEGG" id="cmv:CMUST_03390"/>
<dbReference type="OrthoDB" id="3256964at2"/>
<dbReference type="EMBL" id="CP011542">
    <property type="protein sequence ID" value="AKK05022.1"/>
    <property type="molecule type" value="Genomic_DNA"/>
</dbReference>
<evidence type="ECO:0000313" key="1">
    <source>
        <dbReference type="EMBL" id="AKK05022.1"/>
    </source>
</evidence>
<dbReference type="Pfam" id="PF10722">
    <property type="entry name" value="YbjN"/>
    <property type="match status" value="1"/>
</dbReference>